<dbReference type="InterPro" id="IPR047325">
    <property type="entry name" value="CNPase_cat"/>
</dbReference>
<comment type="caution">
    <text evidence="18">The sequence shown here is derived from an EMBL/GenBank/DDBJ whole genome shotgun (WGS) entry which is preliminary data.</text>
</comment>
<comment type="similarity">
    <text evidence="4">Belongs to the 2H phosphoesterase superfamily. CNPase family.</text>
</comment>
<evidence type="ECO:0000256" key="14">
    <source>
        <dbReference type="ARBA" id="ARBA00023289"/>
    </source>
</evidence>
<evidence type="ECO:0000256" key="3">
    <source>
        <dbReference type="ARBA" id="ARBA00004635"/>
    </source>
</evidence>
<evidence type="ECO:0000256" key="15">
    <source>
        <dbReference type="ARBA" id="ARBA00045937"/>
    </source>
</evidence>
<comment type="subcellular location">
    <subcellularLocation>
        <location evidence="2">Melanosome</location>
    </subcellularLocation>
    <subcellularLocation>
        <location evidence="3">Membrane</location>
        <topology evidence="3">Lipid-anchor</topology>
    </subcellularLocation>
</comment>
<keyword evidence="19" id="KW-1185">Reference proteome</keyword>
<proteinExistence type="inferred from homology"/>
<evidence type="ECO:0000256" key="16">
    <source>
        <dbReference type="SAM" id="MobiDB-lite"/>
    </source>
</evidence>
<keyword evidence="10" id="KW-0378">Hydrolase</keyword>
<dbReference type="Pfam" id="PF13671">
    <property type="entry name" value="AAA_33"/>
    <property type="match status" value="1"/>
</dbReference>
<dbReference type="Proteomes" id="UP001497497">
    <property type="component" value="Unassembled WGS sequence"/>
</dbReference>
<evidence type="ECO:0000256" key="13">
    <source>
        <dbReference type="ARBA" id="ARBA00023288"/>
    </source>
</evidence>
<keyword evidence="12" id="KW-0472">Membrane</keyword>
<feature type="non-terminal residue" evidence="18">
    <location>
        <position position="356"/>
    </location>
</feature>
<dbReference type="GO" id="GO:0005737">
    <property type="term" value="C:cytoplasm"/>
    <property type="evidence" value="ECO:0007669"/>
    <property type="project" value="TreeGrafter"/>
</dbReference>
<evidence type="ECO:0000313" key="19">
    <source>
        <dbReference type="Proteomes" id="UP001497497"/>
    </source>
</evidence>
<evidence type="ECO:0000256" key="7">
    <source>
        <dbReference type="ARBA" id="ARBA00014478"/>
    </source>
</evidence>
<dbReference type="GO" id="GO:0003723">
    <property type="term" value="F:RNA binding"/>
    <property type="evidence" value="ECO:0007669"/>
    <property type="project" value="UniProtKB-KW"/>
</dbReference>
<name>A0AAV2I0Z4_LYMST</name>
<accession>A0AAV2I0Z4</accession>
<evidence type="ECO:0000256" key="5">
    <source>
        <dbReference type="ARBA" id="ARBA00011781"/>
    </source>
</evidence>
<comment type="subunit">
    <text evidence="5">Exists as monomers and homodimers.</text>
</comment>
<evidence type="ECO:0000256" key="2">
    <source>
        <dbReference type="ARBA" id="ARBA00004223"/>
    </source>
</evidence>
<dbReference type="GO" id="GO:0009214">
    <property type="term" value="P:cyclic nucleotide catabolic process"/>
    <property type="evidence" value="ECO:0007669"/>
    <property type="project" value="InterPro"/>
</dbReference>
<keyword evidence="8" id="KW-0488">Methylation</keyword>
<dbReference type="SUPFAM" id="SSF52540">
    <property type="entry name" value="P-loop containing nucleoside triphosphate hydrolases"/>
    <property type="match status" value="1"/>
</dbReference>
<comment type="catalytic activity">
    <reaction evidence="1">
        <text>a nucleoside 2',3'-cyclic phosphate + H2O = a nucleoside 2'-phosphate + H(+)</text>
        <dbReference type="Rhea" id="RHEA:14489"/>
        <dbReference type="ChEBI" id="CHEBI:15377"/>
        <dbReference type="ChEBI" id="CHEBI:15378"/>
        <dbReference type="ChEBI" id="CHEBI:66954"/>
        <dbReference type="ChEBI" id="CHEBI:78552"/>
        <dbReference type="EC" id="3.1.4.37"/>
    </reaction>
</comment>
<keyword evidence="9" id="KW-0597">Phosphoprotein</keyword>
<feature type="compositionally biased region" description="Polar residues" evidence="16">
    <location>
        <begin position="345"/>
        <end position="356"/>
    </location>
</feature>
<dbReference type="InterPro" id="IPR008431">
    <property type="entry name" value="CNPase"/>
</dbReference>
<keyword evidence="11" id="KW-0694">RNA-binding</keyword>
<dbReference type="EMBL" id="CAXITT010000353">
    <property type="protein sequence ID" value="CAL1539744.1"/>
    <property type="molecule type" value="Genomic_DNA"/>
</dbReference>
<dbReference type="GO" id="GO:0016020">
    <property type="term" value="C:membrane"/>
    <property type="evidence" value="ECO:0007669"/>
    <property type="project" value="UniProtKB-SubCell"/>
</dbReference>
<evidence type="ECO:0000256" key="1">
    <source>
        <dbReference type="ARBA" id="ARBA00000610"/>
    </source>
</evidence>
<evidence type="ECO:0000256" key="6">
    <source>
        <dbReference type="ARBA" id="ARBA00012317"/>
    </source>
</evidence>
<comment type="function">
    <text evidence="15">Catalyzes the formation of 2'-nucleotide products from 2',3'-cyclic substrates. May participate in RNA metabolism in the myelinating cell, CNP is the third most abundant protein in central nervous system myelin.</text>
</comment>
<evidence type="ECO:0000256" key="12">
    <source>
        <dbReference type="ARBA" id="ARBA00023136"/>
    </source>
</evidence>
<feature type="domain" description="Cyclic nucleotide phosphodiesterase catalytic" evidence="17">
    <location>
        <begin position="203"/>
        <end position="335"/>
    </location>
</feature>
<dbReference type="SUPFAM" id="SSF55144">
    <property type="entry name" value="LigT-like"/>
    <property type="match status" value="1"/>
</dbReference>
<evidence type="ECO:0000259" key="17">
    <source>
        <dbReference type="Pfam" id="PF05881"/>
    </source>
</evidence>
<evidence type="ECO:0000256" key="11">
    <source>
        <dbReference type="ARBA" id="ARBA00022884"/>
    </source>
</evidence>
<dbReference type="InterPro" id="IPR009097">
    <property type="entry name" value="Cyclic_Pdiesterase"/>
</dbReference>
<feature type="region of interest" description="Disordered" evidence="16">
    <location>
        <begin position="336"/>
        <end position="356"/>
    </location>
</feature>
<dbReference type="PANTHER" id="PTHR10156">
    <property type="entry name" value="2',3'-CYCLIC-NUCLEOTIDE 3'-PHOSPHODIESTERASE"/>
    <property type="match status" value="1"/>
</dbReference>
<feature type="non-terminal residue" evidence="18">
    <location>
        <position position="1"/>
    </location>
</feature>
<dbReference type="GO" id="GO:0004113">
    <property type="term" value="F:2',3'-cyclic-nucleotide 3'-phosphodiesterase activity"/>
    <property type="evidence" value="ECO:0007669"/>
    <property type="project" value="UniProtKB-EC"/>
</dbReference>
<dbReference type="Gene3D" id="3.40.50.300">
    <property type="entry name" value="P-loop containing nucleotide triphosphate hydrolases"/>
    <property type="match status" value="1"/>
</dbReference>
<keyword evidence="13" id="KW-0449">Lipoprotein</keyword>
<evidence type="ECO:0000256" key="4">
    <source>
        <dbReference type="ARBA" id="ARBA00008662"/>
    </source>
</evidence>
<dbReference type="Gene3D" id="3.90.1740.10">
    <property type="entry name" value="2',3'-cyclic nucleotide 3'-phosphodiesterase superfamily"/>
    <property type="match status" value="1"/>
</dbReference>
<reference evidence="18 19" key="1">
    <citation type="submission" date="2024-04" db="EMBL/GenBank/DDBJ databases">
        <authorList>
            <consortium name="Genoscope - CEA"/>
            <person name="William W."/>
        </authorList>
    </citation>
    <scope>NUCLEOTIDE SEQUENCE [LARGE SCALE GENOMIC DNA]</scope>
</reference>
<dbReference type="AlphaFoldDB" id="A0AAV2I0Z4"/>
<dbReference type="Pfam" id="PF05881">
    <property type="entry name" value="CNPase"/>
    <property type="match status" value="1"/>
</dbReference>
<gene>
    <name evidence="18" type="ORF">GSLYS_00013477001</name>
</gene>
<dbReference type="EC" id="3.1.4.37" evidence="6"/>
<evidence type="ECO:0000256" key="8">
    <source>
        <dbReference type="ARBA" id="ARBA00022481"/>
    </source>
</evidence>
<protein>
    <recommendedName>
        <fullName evidence="7">2',3'-cyclic-nucleotide 3'-phosphodiesterase</fullName>
        <ecNumber evidence="6">3.1.4.37</ecNumber>
    </recommendedName>
</protein>
<sequence length="356" mass="40585">DTSFTECTANTNVTRNRKKTEKLPQKSSLFDPLENIDVCYDKGYLNYVFLLDGNTYQYLNGRESKVMFIMRGLSGSGKSTIVKLLESSFKDVAVCSADNYFYSQDGSYNWNEQLLTAAHDDCQNKAKQACQDKVSVVVIDNTNVRKWEVNFYVNLANVSGYVVVMVMPKTPWRMNPIELAKRNKHGMAVDVLKKKVQMFDDIIPAYYAWFLNERKSEILLKIVTKIYEECLVKLPGLRESLLKELNIKSEHISKEMAGRILSSYFSQEGKKSPLLHCTAKFCGRGKAVKSLDYHKRPDVQNSCGQVFDLTITGIVITNKTMSVRVSLNPQASTLFQRPEEEEWGKTNSSSNDFLEK</sequence>
<dbReference type="InterPro" id="IPR027417">
    <property type="entry name" value="P-loop_NTPase"/>
</dbReference>
<keyword evidence="14" id="KW-0636">Prenylation</keyword>
<evidence type="ECO:0000313" key="18">
    <source>
        <dbReference type="EMBL" id="CAL1539744.1"/>
    </source>
</evidence>
<evidence type="ECO:0000256" key="10">
    <source>
        <dbReference type="ARBA" id="ARBA00022801"/>
    </source>
</evidence>
<dbReference type="PANTHER" id="PTHR10156:SF0">
    <property type="entry name" value="2',3'-CYCLIC-NUCLEOTIDE 3'-PHOSPHODIESTERASE"/>
    <property type="match status" value="1"/>
</dbReference>
<organism evidence="18 19">
    <name type="scientific">Lymnaea stagnalis</name>
    <name type="common">Great pond snail</name>
    <name type="synonym">Helix stagnalis</name>
    <dbReference type="NCBI Taxonomy" id="6523"/>
    <lineage>
        <taxon>Eukaryota</taxon>
        <taxon>Metazoa</taxon>
        <taxon>Spiralia</taxon>
        <taxon>Lophotrochozoa</taxon>
        <taxon>Mollusca</taxon>
        <taxon>Gastropoda</taxon>
        <taxon>Heterobranchia</taxon>
        <taxon>Euthyneura</taxon>
        <taxon>Panpulmonata</taxon>
        <taxon>Hygrophila</taxon>
        <taxon>Lymnaeoidea</taxon>
        <taxon>Lymnaeidae</taxon>
        <taxon>Lymnaea</taxon>
    </lineage>
</organism>
<evidence type="ECO:0000256" key="9">
    <source>
        <dbReference type="ARBA" id="ARBA00022553"/>
    </source>
</evidence>